<dbReference type="Pfam" id="PF01417">
    <property type="entry name" value="ENTH"/>
    <property type="match status" value="1"/>
</dbReference>
<dbReference type="PROSITE" id="PS50942">
    <property type="entry name" value="ENTH"/>
    <property type="match status" value="1"/>
</dbReference>
<proteinExistence type="inferred from homology"/>
<keyword evidence="10" id="KW-1185">Reference proteome</keyword>
<protein>
    <recommendedName>
        <fullName evidence="8">ENTH domain-containing protein</fullName>
    </recommendedName>
</protein>
<dbReference type="SMART" id="SM00726">
    <property type="entry name" value="UIM"/>
    <property type="match status" value="2"/>
</dbReference>
<feature type="compositionally biased region" description="Low complexity" evidence="7">
    <location>
        <begin position="367"/>
        <end position="376"/>
    </location>
</feature>
<dbReference type="EMBL" id="JAANQT010000064">
    <property type="protein sequence ID" value="KAG1315100.1"/>
    <property type="molecule type" value="Genomic_DNA"/>
</dbReference>
<dbReference type="SMART" id="SM00273">
    <property type="entry name" value="ENTH"/>
    <property type="match status" value="1"/>
</dbReference>
<feature type="region of interest" description="Disordered" evidence="7">
    <location>
        <begin position="348"/>
        <end position="420"/>
    </location>
</feature>
<feature type="compositionally biased region" description="Low complexity" evidence="7">
    <location>
        <begin position="393"/>
        <end position="413"/>
    </location>
</feature>
<dbReference type="GO" id="GO:0005768">
    <property type="term" value="C:endosome"/>
    <property type="evidence" value="ECO:0007669"/>
    <property type="project" value="TreeGrafter"/>
</dbReference>
<dbReference type="SUPFAM" id="SSF48464">
    <property type="entry name" value="ENTH/VHS domain"/>
    <property type="match status" value="1"/>
</dbReference>
<comment type="subcellular location">
    <subcellularLocation>
        <location evidence="1">Cytoplasm</location>
    </subcellularLocation>
</comment>
<dbReference type="Proteomes" id="UP000716291">
    <property type="component" value="Unassembled WGS sequence"/>
</dbReference>
<evidence type="ECO:0000256" key="2">
    <source>
        <dbReference type="ARBA" id="ARBA00010130"/>
    </source>
</evidence>
<dbReference type="PROSITE" id="PS50330">
    <property type="entry name" value="UIM"/>
    <property type="match status" value="2"/>
</dbReference>
<evidence type="ECO:0000313" key="10">
    <source>
        <dbReference type="Proteomes" id="UP000716291"/>
    </source>
</evidence>
<evidence type="ECO:0000259" key="8">
    <source>
        <dbReference type="PROSITE" id="PS50942"/>
    </source>
</evidence>
<organism evidence="9 10">
    <name type="scientific">Rhizopus oryzae</name>
    <name type="common">Mucormycosis agent</name>
    <name type="synonym">Rhizopus arrhizus var. delemar</name>
    <dbReference type="NCBI Taxonomy" id="64495"/>
    <lineage>
        <taxon>Eukaryota</taxon>
        <taxon>Fungi</taxon>
        <taxon>Fungi incertae sedis</taxon>
        <taxon>Mucoromycota</taxon>
        <taxon>Mucoromycotina</taxon>
        <taxon>Mucoromycetes</taxon>
        <taxon>Mucorales</taxon>
        <taxon>Mucorineae</taxon>
        <taxon>Rhizopodaceae</taxon>
        <taxon>Rhizopus</taxon>
    </lineage>
</organism>
<sequence>MAGKGVVRSIKNIAKGFSDVQIKVREATSNDPWGPSGTIMNEIAQLTFNESDFIEIMDMIDKRLNDKGKNWRHVFKALLLLDYCLHVGSENVVLYAKENIYVVKTLKEFQHVDETGKDVGANVRQKAKDITNLLMDDNRLREERQQRQSMRDRMANVGDYLNETVRQIDGNQDRYDDEAELKRALAESKRLAEEEASNNRQVDDDLEKAIQLSQQEALEKEKKEREKLERENAQNLFGSSTPFQQFAPQQNVAINNPYQQQPLQLEWSQPVDNNLLNGFQNNPYQQQAQNPYQSAFNPTSLQAQMTGFVQPSSTPSVDLFSQQPQSTGFPSIQQQSLQATNNFVSTPTFQTNTVTGTNPFSQMNSTPQQQPQQQQQNYDYSSLVFGNPPPPQQQQQPFAPSPKLNSNSNSPFNTASPSVNAFNSMSSSNLNSTNAFSSPQLSNNIAKPQSEADLKYARLNALLANKDDGMDTFGNQGNLRIPYGTGFANSFHLQENNTNRELVINGDNATNAFGTVSKNPFGQAVDSKPANQKSLLDLMQEQRQMANNQNNNVFASSQPFHPNNQSFF</sequence>
<feature type="coiled-coil region" evidence="6">
    <location>
        <begin position="206"/>
        <end position="234"/>
    </location>
</feature>
<comment type="caution">
    <text evidence="9">The sequence shown here is derived from an EMBL/GenBank/DDBJ whole genome shotgun (WGS) entry which is preliminary data.</text>
</comment>
<dbReference type="GO" id="GO:0005886">
    <property type="term" value="C:plasma membrane"/>
    <property type="evidence" value="ECO:0007669"/>
    <property type="project" value="TreeGrafter"/>
</dbReference>
<dbReference type="GO" id="GO:0006897">
    <property type="term" value="P:endocytosis"/>
    <property type="evidence" value="ECO:0007669"/>
    <property type="project" value="TreeGrafter"/>
</dbReference>
<dbReference type="AlphaFoldDB" id="A0A9P6XJH1"/>
<evidence type="ECO:0000256" key="7">
    <source>
        <dbReference type="SAM" id="MobiDB-lite"/>
    </source>
</evidence>
<feature type="compositionally biased region" description="Polar residues" evidence="7">
    <location>
        <begin position="348"/>
        <end position="366"/>
    </location>
</feature>
<gene>
    <name evidence="9" type="ORF">G6F64_000935</name>
</gene>
<evidence type="ECO:0000256" key="3">
    <source>
        <dbReference type="ARBA" id="ARBA00022490"/>
    </source>
</evidence>
<accession>A0A9P6XJH1</accession>
<dbReference type="PANTHER" id="PTHR12276">
    <property type="entry name" value="EPSIN/ENT-RELATED"/>
    <property type="match status" value="1"/>
</dbReference>
<comment type="similarity">
    <text evidence="2">Belongs to the epsin family.</text>
</comment>
<evidence type="ECO:0000256" key="6">
    <source>
        <dbReference type="SAM" id="Coils"/>
    </source>
</evidence>
<dbReference type="GO" id="GO:0005543">
    <property type="term" value="F:phospholipid binding"/>
    <property type="evidence" value="ECO:0007669"/>
    <property type="project" value="TreeGrafter"/>
</dbReference>
<evidence type="ECO:0000256" key="5">
    <source>
        <dbReference type="ARBA" id="ARBA00023121"/>
    </source>
</evidence>
<dbReference type="GO" id="GO:0030276">
    <property type="term" value="F:clathrin binding"/>
    <property type="evidence" value="ECO:0007669"/>
    <property type="project" value="TreeGrafter"/>
</dbReference>
<reference evidence="9" key="1">
    <citation type="journal article" date="2020" name="Microb. Genom.">
        <title>Genetic diversity of clinical and environmental Mucorales isolates obtained from an investigation of mucormycosis cases among solid organ transplant recipients.</title>
        <authorList>
            <person name="Nguyen M.H."/>
            <person name="Kaul D."/>
            <person name="Muto C."/>
            <person name="Cheng S.J."/>
            <person name="Richter R.A."/>
            <person name="Bruno V.M."/>
            <person name="Liu G."/>
            <person name="Beyhan S."/>
            <person name="Sundermann A.J."/>
            <person name="Mounaud S."/>
            <person name="Pasculle A.W."/>
            <person name="Nierman W.C."/>
            <person name="Driscoll E."/>
            <person name="Cumbie R."/>
            <person name="Clancy C.J."/>
            <person name="Dupont C.L."/>
        </authorList>
    </citation>
    <scope>NUCLEOTIDE SEQUENCE</scope>
    <source>
        <strain evidence="9">GL11</strain>
    </source>
</reference>
<dbReference type="PANTHER" id="PTHR12276:SF110">
    <property type="entry name" value="EPSIN-1-RELATED"/>
    <property type="match status" value="1"/>
</dbReference>
<evidence type="ECO:0000313" key="9">
    <source>
        <dbReference type="EMBL" id="KAG1315100.1"/>
    </source>
</evidence>
<name>A0A9P6XJH1_RHIOR</name>
<dbReference type="CDD" id="cd16991">
    <property type="entry name" value="ENTH_Ent1_Ent2"/>
    <property type="match status" value="1"/>
</dbReference>
<dbReference type="GO" id="GO:0030125">
    <property type="term" value="C:clathrin vesicle coat"/>
    <property type="evidence" value="ECO:0007669"/>
    <property type="project" value="TreeGrafter"/>
</dbReference>
<keyword evidence="4" id="KW-0597">Phosphoprotein</keyword>
<keyword evidence="5" id="KW-0446">Lipid-binding</keyword>
<dbReference type="GO" id="GO:0007015">
    <property type="term" value="P:actin filament organization"/>
    <property type="evidence" value="ECO:0007669"/>
    <property type="project" value="TreeGrafter"/>
</dbReference>
<dbReference type="InterPro" id="IPR003903">
    <property type="entry name" value="UIM_dom"/>
</dbReference>
<feature type="region of interest" description="Disordered" evidence="7">
    <location>
        <begin position="310"/>
        <end position="334"/>
    </location>
</feature>
<evidence type="ECO:0000256" key="4">
    <source>
        <dbReference type="ARBA" id="ARBA00022553"/>
    </source>
</evidence>
<keyword evidence="6" id="KW-0175">Coiled coil</keyword>
<keyword evidence="3" id="KW-0963">Cytoplasm</keyword>
<dbReference type="InterPro" id="IPR013809">
    <property type="entry name" value="ENTH"/>
</dbReference>
<dbReference type="InterPro" id="IPR008942">
    <property type="entry name" value="ENTH_VHS"/>
</dbReference>
<evidence type="ECO:0000256" key="1">
    <source>
        <dbReference type="ARBA" id="ARBA00004496"/>
    </source>
</evidence>
<feature type="domain" description="ENTH" evidence="8">
    <location>
        <begin position="12"/>
        <end position="144"/>
    </location>
</feature>
<dbReference type="Gene3D" id="1.25.40.90">
    <property type="match status" value="1"/>
</dbReference>
<dbReference type="FunFam" id="1.25.40.90:FF:000006">
    <property type="entry name" value="Clathrin interactor 1"/>
    <property type="match status" value="1"/>
</dbReference>